<keyword evidence="5" id="KW-1185">Reference proteome</keyword>
<keyword evidence="3" id="KW-0560">Oxidoreductase</keyword>
<dbReference type="GO" id="GO:0016994">
    <property type="term" value="F:precorrin-6A reductase activity"/>
    <property type="evidence" value="ECO:0007669"/>
    <property type="project" value="InterPro"/>
</dbReference>
<dbReference type="EMBL" id="AP017372">
    <property type="protein sequence ID" value="BAU57615.1"/>
    <property type="molecule type" value="Genomic_DNA"/>
</dbReference>
<organism evidence="4 5">
    <name type="scientific">Halorhodospira halochloris</name>
    <name type="common">Ectothiorhodospira halochloris</name>
    <dbReference type="NCBI Taxonomy" id="1052"/>
    <lineage>
        <taxon>Bacteria</taxon>
        <taxon>Pseudomonadati</taxon>
        <taxon>Pseudomonadota</taxon>
        <taxon>Gammaproteobacteria</taxon>
        <taxon>Chromatiales</taxon>
        <taxon>Ectothiorhodospiraceae</taxon>
        <taxon>Halorhodospira</taxon>
    </lineage>
</organism>
<dbReference type="PANTHER" id="PTHR36925">
    <property type="entry name" value="COBALT-PRECORRIN-6A REDUCTASE"/>
    <property type="match status" value="1"/>
</dbReference>
<comment type="pathway">
    <text evidence="1">Cofactor biosynthesis; adenosylcobalamin biosynthesis.</text>
</comment>
<dbReference type="NCBIfam" id="NF005968">
    <property type="entry name" value="PRK08057.1-2"/>
    <property type="match status" value="1"/>
</dbReference>
<name>A0A0X8X8P3_HALHR</name>
<dbReference type="Proteomes" id="UP000218890">
    <property type="component" value="Chromosome"/>
</dbReference>
<sequence length="247" mass="26748">MSSVNVLILGGTTEAMQLARLLEGDARFQAVYSVAGRTSNPRLPNLICRSGGFGGVEGLRDWLAANQCGIIVDATHPFAGQISHNAARAAELSGARLLAVSRPPWRAVAGDSWQSVTSMAEAARALGEAPKRVLLTIGKLELAAFCRAPQHYYVSRSVDLPEQHPPHCECITQRGPFRLEDELALLDDYSIEVMVTKNSGGSAAQPKLEAARRRRVPVVMVERPPLPGVAEQVQDAEQALRWLEGYT</sequence>
<evidence type="ECO:0000313" key="5">
    <source>
        <dbReference type="Proteomes" id="UP000218890"/>
    </source>
</evidence>
<dbReference type="Pfam" id="PF02571">
    <property type="entry name" value="CbiJ"/>
    <property type="match status" value="1"/>
</dbReference>
<dbReference type="InterPro" id="IPR003723">
    <property type="entry name" value="Precorrin-6x_reduct"/>
</dbReference>
<dbReference type="UniPathway" id="UPA00148"/>
<dbReference type="PROSITE" id="PS51014">
    <property type="entry name" value="COBK_CBIJ"/>
    <property type="match status" value="1"/>
</dbReference>
<keyword evidence="2" id="KW-0169">Cobalamin biosynthesis</keyword>
<evidence type="ECO:0000256" key="2">
    <source>
        <dbReference type="ARBA" id="ARBA00022573"/>
    </source>
</evidence>
<protein>
    <submittedName>
        <fullName evidence="4">Cobalt-precorrin-6x reductase</fullName>
    </submittedName>
</protein>
<accession>A0A0X8X8P3</accession>
<evidence type="ECO:0000256" key="1">
    <source>
        <dbReference type="ARBA" id="ARBA00004953"/>
    </source>
</evidence>
<dbReference type="RefSeq" id="WP_096408815.1">
    <property type="nucleotide sequence ID" value="NZ_AP017372.2"/>
</dbReference>
<gene>
    <name evidence="4" type="primary">cobK</name>
    <name evidence="4" type="ORF">HH1059_09230</name>
</gene>
<dbReference type="PANTHER" id="PTHR36925:SF1">
    <property type="entry name" value="COBALT-PRECORRIN-6A REDUCTASE"/>
    <property type="match status" value="1"/>
</dbReference>
<dbReference type="NCBIfam" id="TIGR00715">
    <property type="entry name" value="precor6x_red"/>
    <property type="match status" value="1"/>
</dbReference>
<proteinExistence type="predicted"/>
<evidence type="ECO:0000256" key="3">
    <source>
        <dbReference type="ARBA" id="ARBA00023002"/>
    </source>
</evidence>
<evidence type="ECO:0000313" key="4">
    <source>
        <dbReference type="EMBL" id="BAU57615.1"/>
    </source>
</evidence>
<dbReference type="OrthoDB" id="5183775at2"/>
<dbReference type="AlphaFoldDB" id="A0A0X8X8P3"/>
<dbReference type="GO" id="GO:0009236">
    <property type="term" value="P:cobalamin biosynthetic process"/>
    <property type="evidence" value="ECO:0007669"/>
    <property type="project" value="UniProtKB-UniPathway"/>
</dbReference>
<dbReference type="KEGG" id="hhk:HH1059_09230"/>
<reference evidence="4" key="1">
    <citation type="submission" date="2016-02" db="EMBL/GenBank/DDBJ databases">
        <title>Halorhodospira halochloris DSM-1059 complete genome, version 2.</title>
        <authorList>
            <person name="Tsukatani Y."/>
        </authorList>
    </citation>
    <scope>NUCLEOTIDE SEQUENCE</scope>
    <source>
        <strain evidence="4">DSM 1059</strain>
    </source>
</reference>